<protein>
    <recommendedName>
        <fullName evidence="3">HPr-rel-A system PqqD family peptide chaperone</fullName>
    </recommendedName>
</protein>
<name>A0ABU1YNK4_ROSSA</name>
<organism evidence="1 2">
    <name type="scientific">Roseateles saccharophilus</name>
    <name type="common">Pseudomonas saccharophila</name>
    <dbReference type="NCBI Taxonomy" id="304"/>
    <lineage>
        <taxon>Bacteria</taxon>
        <taxon>Pseudomonadati</taxon>
        <taxon>Pseudomonadota</taxon>
        <taxon>Betaproteobacteria</taxon>
        <taxon>Burkholderiales</taxon>
        <taxon>Sphaerotilaceae</taxon>
        <taxon>Roseateles</taxon>
    </lineage>
</organism>
<reference evidence="1 2" key="1">
    <citation type="submission" date="2023-07" db="EMBL/GenBank/DDBJ databases">
        <title>Sorghum-associated microbial communities from plants grown in Nebraska, USA.</title>
        <authorList>
            <person name="Schachtman D."/>
        </authorList>
    </citation>
    <scope>NUCLEOTIDE SEQUENCE [LARGE SCALE GENOMIC DNA]</scope>
    <source>
        <strain evidence="1 2">BE314</strain>
    </source>
</reference>
<proteinExistence type="predicted"/>
<dbReference type="Proteomes" id="UP001180453">
    <property type="component" value="Unassembled WGS sequence"/>
</dbReference>
<evidence type="ECO:0000313" key="1">
    <source>
        <dbReference type="EMBL" id="MDR7270438.1"/>
    </source>
</evidence>
<keyword evidence="2" id="KW-1185">Reference proteome</keyword>
<dbReference type="RefSeq" id="WP_310266315.1">
    <property type="nucleotide sequence ID" value="NZ_JAVDXU010000002.1"/>
</dbReference>
<sequence>MTTTDPVPTPRWALTYGADLSIRVWGDDCMVHHGLSNDTHRLAAWLVPALKRLAEAPPAALDELATLMEADPETATDVLQQLEQLLLVQRC</sequence>
<accession>A0ABU1YNK4</accession>
<gene>
    <name evidence="1" type="ORF">J2X20_003096</name>
</gene>
<comment type="caution">
    <text evidence="1">The sequence shown here is derived from an EMBL/GenBank/DDBJ whole genome shotgun (WGS) entry which is preliminary data.</text>
</comment>
<dbReference type="EMBL" id="JAVDXU010000002">
    <property type="protein sequence ID" value="MDR7270438.1"/>
    <property type="molecule type" value="Genomic_DNA"/>
</dbReference>
<evidence type="ECO:0000313" key="2">
    <source>
        <dbReference type="Proteomes" id="UP001180453"/>
    </source>
</evidence>
<evidence type="ECO:0008006" key="3">
    <source>
        <dbReference type="Google" id="ProtNLM"/>
    </source>
</evidence>